<dbReference type="PANTHER" id="PTHR11469">
    <property type="entry name" value="GLUCOSE-6-PHOSPHATE ISOMERASE"/>
    <property type="match status" value="1"/>
</dbReference>
<dbReference type="GO" id="GO:0005829">
    <property type="term" value="C:cytosol"/>
    <property type="evidence" value="ECO:0007669"/>
    <property type="project" value="TreeGrafter"/>
</dbReference>
<keyword evidence="2" id="KW-0324">Glycolysis</keyword>
<protein>
    <submittedName>
        <fullName evidence="4">Glucose-6-phosphate isomerase</fullName>
    </submittedName>
</protein>
<keyword evidence="3 4" id="KW-0413">Isomerase</keyword>
<keyword evidence="1" id="KW-0312">Gluconeogenesis</keyword>
<dbReference type="GO" id="GO:0097367">
    <property type="term" value="F:carbohydrate derivative binding"/>
    <property type="evidence" value="ECO:0007669"/>
    <property type="project" value="InterPro"/>
</dbReference>
<gene>
    <name evidence="4" type="ORF">EFK07_26705</name>
</gene>
<dbReference type="SUPFAM" id="SSF53697">
    <property type="entry name" value="SIS domain"/>
    <property type="match status" value="1"/>
</dbReference>
<evidence type="ECO:0000313" key="4">
    <source>
        <dbReference type="EMBL" id="RNF81446.1"/>
    </source>
</evidence>
<dbReference type="GO" id="GO:0006094">
    <property type="term" value="P:gluconeogenesis"/>
    <property type="evidence" value="ECO:0007669"/>
    <property type="project" value="UniProtKB-KW"/>
</dbReference>
<dbReference type="Gene3D" id="3.40.50.10490">
    <property type="entry name" value="Glucose-6-phosphate isomerase like protein, domain 1"/>
    <property type="match status" value="2"/>
</dbReference>
<name>A0A3M8SPJ5_PSEPU</name>
<evidence type="ECO:0000313" key="5">
    <source>
        <dbReference type="Proteomes" id="UP000278162"/>
    </source>
</evidence>
<organism evidence="4 5">
    <name type="scientific">Pseudomonas putida</name>
    <name type="common">Arthrobacter siderocapsulatus</name>
    <dbReference type="NCBI Taxonomy" id="303"/>
    <lineage>
        <taxon>Bacteria</taxon>
        <taxon>Pseudomonadati</taxon>
        <taxon>Pseudomonadota</taxon>
        <taxon>Gammaproteobacteria</taxon>
        <taxon>Pseudomonadales</taxon>
        <taxon>Pseudomonadaceae</taxon>
        <taxon>Pseudomonas</taxon>
    </lineage>
</organism>
<dbReference type="InterPro" id="IPR001672">
    <property type="entry name" value="G6P_Isomerase"/>
</dbReference>
<dbReference type="GO" id="GO:0004347">
    <property type="term" value="F:glucose-6-phosphate isomerase activity"/>
    <property type="evidence" value="ECO:0007669"/>
    <property type="project" value="InterPro"/>
</dbReference>
<dbReference type="EMBL" id="RJAI01000081">
    <property type="protein sequence ID" value="RNF81446.1"/>
    <property type="molecule type" value="Genomic_DNA"/>
</dbReference>
<proteinExistence type="predicted"/>
<dbReference type="GO" id="GO:0048029">
    <property type="term" value="F:monosaccharide binding"/>
    <property type="evidence" value="ECO:0007669"/>
    <property type="project" value="TreeGrafter"/>
</dbReference>
<dbReference type="AlphaFoldDB" id="A0A3M8SPJ5"/>
<reference evidence="4 5" key="1">
    <citation type="submission" date="2018-10" db="EMBL/GenBank/DDBJ databases">
        <title>An outbreak of IMP-63 producing strain in France.</title>
        <authorList>
            <person name="Bour M."/>
            <person name="Liapis E."/>
            <person name="Plesiat P."/>
        </authorList>
    </citation>
    <scope>NUCLEOTIDE SEQUENCE [LARGE SCALE GENOMIC DNA]</scope>
    <source>
        <strain evidence="4 5">12917</strain>
    </source>
</reference>
<sequence>MAYYRTPHDVTALPAWQALQQHRDAMQGFSMREAFAADTKRFDQFSLSSCGLFLDYSKNLITEQSRDLLVNLANEVGLQDAIKSMFSGEIINASEGRPVLHTALRRPVGDKLSVNGVNVMPEVHKVLNQITELVGRIHDGLWRGYSEKPITDVVNIGIGGSFLGPELVSEALL</sequence>
<dbReference type="PROSITE" id="PS51463">
    <property type="entry name" value="P_GLUCOSE_ISOMERASE_3"/>
    <property type="match status" value="1"/>
</dbReference>
<dbReference type="GO" id="GO:0006096">
    <property type="term" value="P:glycolytic process"/>
    <property type="evidence" value="ECO:0007669"/>
    <property type="project" value="UniProtKB-KW"/>
</dbReference>
<feature type="non-terminal residue" evidence="4">
    <location>
        <position position="173"/>
    </location>
</feature>
<dbReference type="PANTHER" id="PTHR11469:SF1">
    <property type="entry name" value="GLUCOSE-6-PHOSPHATE ISOMERASE"/>
    <property type="match status" value="1"/>
</dbReference>
<dbReference type="Pfam" id="PF00342">
    <property type="entry name" value="PGI"/>
    <property type="match status" value="1"/>
</dbReference>
<accession>A0A3M8SPJ5</accession>
<evidence type="ECO:0000256" key="3">
    <source>
        <dbReference type="ARBA" id="ARBA00023235"/>
    </source>
</evidence>
<dbReference type="GO" id="GO:0051156">
    <property type="term" value="P:glucose 6-phosphate metabolic process"/>
    <property type="evidence" value="ECO:0007669"/>
    <property type="project" value="TreeGrafter"/>
</dbReference>
<evidence type="ECO:0000256" key="2">
    <source>
        <dbReference type="ARBA" id="ARBA00023152"/>
    </source>
</evidence>
<comment type="caution">
    <text evidence="4">The sequence shown here is derived from an EMBL/GenBank/DDBJ whole genome shotgun (WGS) entry which is preliminary data.</text>
</comment>
<evidence type="ECO:0000256" key="1">
    <source>
        <dbReference type="ARBA" id="ARBA00022432"/>
    </source>
</evidence>
<dbReference type="InterPro" id="IPR046348">
    <property type="entry name" value="SIS_dom_sf"/>
</dbReference>
<dbReference type="Proteomes" id="UP000278162">
    <property type="component" value="Unassembled WGS sequence"/>
</dbReference>